<evidence type="ECO:0000256" key="1">
    <source>
        <dbReference type="SAM" id="MobiDB-lite"/>
    </source>
</evidence>
<evidence type="ECO:0000313" key="3">
    <source>
        <dbReference type="Proteomes" id="UP000050794"/>
    </source>
</evidence>
<feature type="region of interest" description="Disordered" evidence="1">
    <location>
        <begin position="55"/>
        <end position="89"/>
    </location>
</feature>
<reference evidence="2 3" key="2">
    <citation type="submission" date="2018-11" db="EMBL/GenBank/DDBJ databases">
        <authorList>
            <consortium name="Pathogen Informatics"/>
        </authorList>
    </citation>
    <scope>NUCLEOTIDE SEQUENCE [LARGE SCALE GENOMIC DNA]</scope>
</reference>
<name>A0A183VCH8_TOXCA</name>
<evidence type="ECO:0000313" key="4">
    <source>
        <dbReference type="WBParaSite" id="TCNE_0001845201-mRNA-1"/>
    </source>
</evidence>
<gene>
    <name evidence="2" type="ORF">TCNE_LOCUS18448</name>
</gene>
<dbReference type="EMBL" id="UYWY01025540">
    <property type="protein sequence ID" value="VDM49769.1"/>
    <property type="molecule type" value="Genomic_DNA"/>
</dbReference>
<proteinExistence type="predicted"/>
<keyword evidence="3" id="KW-1185">Reference proteome</keyword>
<evidence type="ECO:0000313" key="2">
    <source>
        <dbReference type="EMBL" id="VDM49769.1"/>
    </source>
</evidence>
<sequence length="89" mass="9808">MICFADSYANGRQEIVIDYSGSSSYRARREAPLKNARFMGVREYGDIEPIVSADEGVEESVSLEPQGPNRADYGSPSVDMPPSNIFDDL</sequence>
<dbReference type="Proteomes" id="UP000050794">
    <property type="component" value="Unassembled WGS sequence"/>
</dbReference>
<organism evidence="3 4">
    <name type="scientific">Toxocara canis</name>
    <name type="common">Canine roundworm</name>
    <dbReference type="NCBI Taxonomy" id="6265"/>
    <lineage>
        <taxon>Eukaryota</taxon>
        <taxon>Metazoa</taxon>
        <taxon>Ecdysozoa</taxon>
        <taxon>Nematoda</taxon>
        <taxon>Chromadorea</taxon>
        <taxon>Rhabditida</taxon>
        <taxon>Spirurina</taxon>
        <taxon>Ascaridomorpha</taxon>
        <taxon>Ascaridoidea</taxon>
        <taxon>Toxocaridae</taxon>
        <taxon>Toxocara</taxon>
    </lineage>
</organism>
<accession>A0A183VCH8</accession>
<dbReference type="AlphaFoldDB" id="A0A183VCH8"/>
<reference evidence="4" key="1">
    <citation type="submission" date="2016-06" db="UniProtKB">
        <authorList>
            <consortium name="WormBaseParasite"/>
        </authorList>
    </citation>
    <scope>IDENTIFICATION</scope>
</reference>
<protein>
    <submittedName>
        <fullName evidence="4">Transposase</fullName>
    </submittedName>
</protein>
<dbReference type="WBParaSite" id="TCNE_0001845201-mRNA-1">
    <property type="protein sequence ID" value="TCNE_0001845201-mRNA-1"/>
    <property type="gene ID" value="TCNE_0001845201"/>
</dbReference>